<sequence length="137" mass="14665">MERRVRVERIEREREEEDVELRRMSARWTSHLAISSLVTVASTGGGCTSLQPAACASRVVAVAAVAPPAATQYTPPVLLVALPARNPPSETIPDSVPAGQPTFRWLLINASFAALATMNPNSLPLLLSLSLSLLLLP</sequence>
<gene>
    <name evidence="1" type="ORF">K0M31_003083</name>
</gene>
<evidence type="ECO:0000313" key="2">
    <source>
        <dbReference type="Proteomes" id="UP001177670"/>
    </source>
</evidence>
<dbReference type="Proteomes" id="UP001177670">
    <property type="component" value="Unassembled WGS sequence"/>
</dbReference>
<organism evidence="1 2">
    <name type="scientific">Melipona bicolor</name>
    <dbReference type="NCBI Taxonomy" id="60889"/>
    <lineage>
        <taxon>Eukaryota</taxon>
        <taxon>Metazoa</taxon>
        <taxon>Ecdysozoa</taxon>
        <taxon>Arthropoda</taxon>
        <taxon>Hexapoda</taxon>
        <taxon>Insecta</taxon>
        <taxon>Pterygota</taxon>
        <taxon>Neoptera</taxon>
        <taxon>Endopterygota</taxon>
        <taxon>Hymenoptera</taxon>
        <taxon>Apocrita</taxon>
        <taxon>Aculeata</taxon>
        <taxon>Apoidea</taxon>
        <taxon>Anthophila</taxon>
        <taxon>Apidae</taxon>
        <taxon>Melipona</taxon>
    </lineage>
</organism>
<evidence type="ECO:0000313" key="1">
    <source>
        <dbReference type="EMBL" id="KAK1128625.1"/>
    </source>
</evidence>
<accession>A0AA40KQ54</accession>
<dbReference type="AlphaFoldDB" id="A0AA40KQ54"/>
<protein>
    <submittedName>
        <fullName evidence="1">Uncharacterized protein</fullName>
    </submittedName>
</protein>
<keyword evidence="2" id="KW-1185">Reference proteome</keyword>
<comment type="caution">
    <text evidence="1">The sequence shown here is derived from an EMBL/GenBank/DDBJ whole genome shotgun (WGS) entry which is preliminary data.</text>
</comment>
<dbReference type="EMBL" id="JAHYIQ010000010">
    <property type="protein sequence ID" value="KAK1128625.1"/>
    <property type="molecule type" value="Genomic_DNA"/>
</dbReference>
<proteinExistence type="predicted"/>
<reference evidence="1" key="1">
    <citation type="submission" date="2021-10" db="EMBL/GenBank/DDBJ databases">
        <title>Melipona bicolor Genome sequencing and assembly.</title>
        <authorList>
            <person name="Araujo N.S."/>
            <person name="Arias M.C."/>
        </authorList>
    </citation>
    <scope>NUCLEOTIDE SEQUENCE</scope>
    <source>
        <strain evidence="1">USP_2M_L1-L4_2017</strain>
        <tissue evidence="1">Whole body</tissue>
    </source>
</reference>
<name>A0AA40KQ54_9HYME</name>